<evidence type="ECO:0000256" key="1">
    <source>
        <dbReference type="SAM" id="MobiDB-lite"/>
    </source>
</evidence>
<dbReference type="EMBL" id="NKQK01000012">
    <property type="protein sequence ID" value="PSS16154.1"/>
    <property type="molecule type" value="Genomic_DNA"/>
</dbReference>
<reference evidence="3" key="2">
    <citation type="journal article" date="2018" name="BMC Genomics">
        <title>A manually annotated Actinidia chinensis var. chinensis (kiwifruit) genome highlights the challenges associated with draft genomes and gene prediction in plants.</title>
        <authorList>
            <person name="Pilkington S.M."/>
            <person name="Crowhurst R."/>
            <person name="Hilario E."/>
            <person name="Nardozza S."/>
            <person name="Fraser L."/>
            <person name="Peng Y."/>
            <person name="Gunaseelan K."/>
            <person name="Simpson R."/>
            <person name="Tahir J."/>
            <person name="Deroles S.C."/>
            <person name="Templeton K."/>
            <person name="Luo Z."/>
            <person name="Davy M."/>
            <person name="Cheng C."/>
            <person name="McNeilage M."/>
            <person name="Scaglione D."/>
            <person name="Liu Y."/>
            <person name="Zhang Q."/>
            <person name="Datson P."/>
            <person name="De Silva N."/>
            <person name="Gardiner S.E."/>
            <person name="Bassett H."/>
            <person name="Chagne D."/>
            <person name="McCallum J."/>
            <person name="Dzierzon H."/>
            <person name="Deng C."/>
            <person name="Wang Y.Y."/>
            <person name="Barron L."/>
            <person name="Manako K."/>
            <person name="Bowen J."/>
            <person name="Foster T.M."/>
            <person name="Erridge Z.A."/>
            <person name="Tiffin H."/>
            <person name="Waite C.N."/>
            <person name="Davies K.M."/>
            <person name="Grierson E.P."/>
            <person name="Laing W.A."/>
            <person name="Kirk R."/>
            <person name="Chen X."/>
            <person name="Wood M."/>
            <person name="Montefiori M."/>
            <person name="Brummell D.A."/>
            <person name="Schwinn K.E."/>
            <person name="Catanach A."/>
            <person name="Fullerton C."/>
            <person name="Li D."/>
            <person name="Meiyalaghan S."/>
            <person name="Nieuwenhuizen N."/>
            <person name="Read N."/>
            <person name="Prakash R."/>
            <person name="Hunter D."/>
            <person name="Zhang H."/>
            <person name="McKenzie M."/>
            <person name="Knabel M."/>
            <person name="Harris A."/>
            <person name="Allan A.C."/>
            <person name="Gleave A."/>
            <person name="Chen A."/>
            <person name="Janssen B.J."/>
            <person name="Plunkett B."/>
            <person name="Ampomah-Dwamena C."/>
            <person name="Voogd C."/>
            <person name="Leif D."/>
            <person name="Lafferty D."/>
            <person name="Souleyre E.J.F."/>
            <person name="Varkonyi-Gasic E."/>
            <person name="Gambi F."/>
            <person name="Hanley J."/>
            <person name="Yao J.L."/>
            <person name="Cheung J."/>
            <person name="David K.M."/>
            <person name="Warren B."/>
            <person name="Marsh K."/>
            <person name="Snowden K.C."/>
            <person name="Lin-Wang K."/>
            <person name="Brian L."/>
            <person name="Martinez-Sanchez M."/>
            <person name="Wang M."/>
            <person name="Ileperuma N."/>
            <person name="Macnee N."/>
            <person name="Campin R."/>
            <person name="McAtee P."/>
            <person name="Drummond R.S.M."/>
            <person name="Espley R.V."/>
            <person name="Ireland H.S."/>
            <person name="Wu R."/>
            <person name="Atkinson R.G."/>
            <person name="Karunairetnam S."/>
            <person name="Bulley S."/>
            <person name="Chunkath S."/>
            <person name="Hanley Z."/>
            <person name="Storey R."/>
            <person name="Thrimawithana A.H."/>
            <person name="Thomson S."/>
            <person name="David C."/>
            <person name="Testolin R."/>
            <person name="Huang H."/>
            <person name="Hellens R.P."/>
            <person name="Schaffer R.J."/>
        </authorList>
    </citation>
    <scope>NUCLEOTIDE SEQUENCE [LARGE SCALE GENOMIC DNA]</scope>
    <source>
        <strain evidence="3">cv. Red5</strain>
    </source>
</reference>
<dbReference type="PANTHER" id="PTHR36405">
    <property type="entry name" value="BNAA10G09140D PROTEIN"/>
    <property type="match status" value="1"/>
</dbReference>
<feature type="compositionally biased region" description="Polar residues" evidence="1">
    <location>
        <begin position="57"/>
        <end position="73"/>
    </location>
</feature>
<dbReference type="Proteomes" id="UP000241394">
    <property type="component" value="Chromosome LG12"/>
</dbReference>
<protein>
    <submittedName>
        <fullName evidence="2">Rho1 guanine nucleotide exchange factor like</fullName>
    </submittedName>
</protein>
<dbReference type="InParanoid" id="A0A2R6QWL2"/>
<keyword evidence="3" id="KW-1185">Reference proteome</keyword>
<dbReference type="OrthoDB" id="1627429at2759"/>
<sequence length="152" mass="17049">MIHTLEGSITVGTTGTISALMTHELSIPQTPAPCKRPHIVPVSVYCGVTTKMLQPRRTSSYRMSTPEKVSNANHMKPGSVKKTILRTQDIGHRLPMLSSEDISKDRTPNRGKTTKKRYHVEIVDFKCGSSDKAWSRPISDQFRKHSFSRLSD</sequence>
<organism evidence="2 3">
    <name type="scientific">Actinidia chinensis var. chinensis</name>
    <name type="common">Chinese soft-hair kiwi</name>
    <dbReference type="NCBI Taxonomy" id="1590841"/>
    <lineage>
        <taxon>Eukaryota</taxon>
        <taxon>Viridiplantae</taxon>
        <taxon>Streptophyta</taxon>
        <taxon>Embryophyta</taxon>
        <taxon>Tracheophyta</taxon>
        <taxon>Spermatophyta</taxon>
        <taxon>Magnoliopsida</taxon>
        <taxon>eudicotyledons</taxon>
        <taxon>Gunneridae</taxon>
        <taxon>Pentapetalae</taxon>
        <taxon>asterids</taxon>
        <taxon>Ericales</taxon>
        <taxon>Actinidiaceae</taxon>
        <taxon>Actinidia</taxon>
    </lineage>
</organism>
<dbReference type="Gramene" id="PSS16154">
    <property type="protein sequence ID" value="PSS16154"/>
    <property type="gene ID" value="CEY00_Acc13653"/>
</dbReference>
<evidence type="ECO:0000313" key="3">
    <source>
        <dbReference type="Proteomes" id="UP000241394"/>
    </source>
</evidence>
<proteinExistence type="predicted"/>
<feature type="region of interest" description="Disordered" evidence="1">
    <location>
        <begin position="57"/>
        <end position="77"/>
    </location>
</feature>
<gene>
    <name evidence="2" type="ORF">CEY00_Acc13653</name>
</gene>
<dbReference type="PANTHER" id="PTHR36405:SF1">
    <property type="entry name" value="OS07G0520600 PROTEIN"/>
    <property type="match status" value="1"/>
</dbReference>
<name>A0A2R6QWL2_ACTCC</name>
<accession>A0A2R6QWL2</accession>
<reference evidence="2 3" key="1">
    <citation type="submission" date="2017-07" db="EMBL/GenBank/DDBJ databases">
        <title>An improved, manually edited Actinidia chinensis var. chinensis (kiwifruit) genome highlights the challenges associated with draft genomes and gene prediction in plants.</title>
        <authorList>
            <person name="Pilkington S."/>
            <person name="Crowhurst R."/>
            <person name="Hilario E."/>
            <person name="Nardozza S."/>
            <person name="Fraser L."/>
            <person name="Peng Y."/>
            <person name="Gunaseelan K."/>
            <person name="Simpson R."/>
            <person name="Tahir J."/>
            <person name="Deroles S."/>
            <person name="Templeton K."/>
            <person name="Luo Z."/>
            <person name="Davy M."/>
            <person name="Cheng C."/>
            <person name="Mcneilage M."/>
            <person name="Scaglione D."/>
            <person name="Liu Y."/>
            <person name="Zhang Q."/>
            <person name="Datson P."/>
            <person name="De Silva N."/>
            <person name="Gardiner S."/>
            <person name="Bassett H."/>
            <person name="Chagne D."/>
            <person name="Mccallum J."/>
            <person name="Dzierzon H."/>
            <person name="Deng C."/>
            <person name="Wang Y.-Y."/>
            <person name="Barron N."/>
            <person name="Manako K."/>
            <person name="Bowen J."/>
            <person name="Foster T."/>
            <person name="Erridge Z."/>
            <person name="Tiffin H."/>
            <person name="Waite C."/>
            <person name="Davies K."/>
            <person name="Grierson E."/>
            <person name="Laing W."/>
            <person name="Kirk R."/>
            <person name="Chen X."/>
            <person name="Wood M."/>
            <person name="Montefiori M."/>
            <person name="Brummell D."/>
            <person name="Schwinn K."/>
            <person name="Catanach A."/>
            <person name="Fullerton C."/>
            <person name="Li D."/>
            <person name="Meiyalaghan S."/>
            <person name="Nieuwenhuizen N."/>
            <person name="Read N."/>
            <person name="Prakash R."/>
            <person name="Hunter D."/>
            <person name="Zhang H."/>
            <person name="Mckenzie M."/>
            <person name="Knabel M."/>
            <person name="Harris A."/>
            <person name="Allan A."/>
            <person name="Chen A."/>
            <person name="Janssen B."/>
            <person name="Plunkett B."/>
            <person name="Dwamena C."/>
            <person name="Voogd C."/>
            <person name="Leif D."/>
            <person name="Lafferty D."/>
            <person name="Souleyre E."/>
            <person name="Varkonyi-Gasic E."/>
            <person name="Gambi F."/>
            <person name="Hanley J."/>
            <person name="Yao J.-L."/>
            <person name="Cheung J."/>
            <person name="David K."/>
            <person name="Warren B."/>
            <person name="Marsh K."/>
            <person name="Snowden K."/>
            <person name="Lin-Wang K."/>
            <person name="Brian L."/>
            <person name="Martinez-Sanchez M."/>
            <person name="Wang M."/>
            <person name="Ileperuma N."/>
            <person name="Macnee N."/>
            <person name="Campin R."/>
            <person name="Mcatee P."/>
            <person name="Drummond R."/>
            <person name="Espley R."/>
            <person name="Ireland H."/>
            <person name="Wu R."/>
            <person name="Atkinson R."/>
            <person name="Karunairetnam S."/>
            <person name="Bulley S."/>
            <person name="Chunkath S."/>
            <person name="Hanley Z."/>
            <person name="Storey R."/>
            <person name="Thrimawithana A."/>
            <person name="Thomson S."/>
            <person name="David C."/>
            <person name="Testolin R."/>
        </authorList>
    </citation>
    <scope>NUCLEOTIDE SEQUENCE [LARGE SCALE GENOMIC DNA]</scope>
    <source>
        <strain evidence="3">cv. Red5</strain>
        <tissue evidence="2">Young leaf</tissue>
    </source>
</reference>
<comment type="caution">
    <text evidence="2">The sequence shown here is derived from an EMBL/GenBank/DDBJ whole genome shotgun (WGS) entry which is preliminary data.</text>
</comment>
<evidence type="ECO:0000313" key="2">
    <source>
        <dbReference type="EMBL" id="PSS16154.1"/>
    </source>
</evidence>
<dbReference type="AlphaFoldDB" id="A0A2R6QWL2"/>